<organism evidence="2 3">
    <name type="scientific">Chionoecetes opilio</name>
    <name type="common">Atlantic snow crab</name>
    <name type="synonym">Cancer opilio</name>
    <dbReference type="NCBI Taxonomy" id="41210"/>
    <lineage>
        <taxon>Eukaryota</taxon>
        <taxon>Metazoa</taxon>
        <taxon>Ecdysozoa</taxon>
        <taxon>Arthropoda</taxon>
        <taxon>Crustacea</taxon>
        <taxon>Multicrustacea</taxon>
        <taxon>Malacostraca</taxon>
        <taxon>Eumalacostraca</taxon>
        <taxon>Eucarida</taxon>
        <taxon>Decapoda</taxon>
        <taxon>Pleocyemata</taxon>
        <taxon>Brachyura</taxon>
        <taxon>Eubrachyura</taxon>
        <taxon>Majoidea</taxon>
        <taxon>Majidae</taxon>
        <taxon>Chionoecetes</taxon>
    </lineage>
</organism>
<evidence type="ECO:0000313" key="3">
    <source>
        <dbReference type="Proteomes" id="UP000770661"/>
    </source>
</evidence>
<dbReference type="GO" id="GO:0005737">
    <property type="term" value="C:cytoplasm"/>
    <property type="evidence" value="ECO:0007669"/>
    <property type="project" value="TreeGrafter"/>
</dbReference>
<reference evidence="2" key="1">
    <citation type="submission" date="2020-07" db="EMBL/GenBank/DDBJ databases">
        <title>The High-quality genome of the commercially important snow crab, Chionoecetes opilio.</title>
        <authorList>
            <person name="Jeong J.-H."/>
            <person name="Ryu S."/>
        </authorList>
    </citation>
    <scope>NUCLEOTIDE SEQUENCE</scope>
    <source>
        <strain evidence="2">MADBK_172401_WGS</strain>
        <tissue evidence="2">Digestive gland</tissue>
    </source>
</reference>
<dbReference type="PANTHER" id="PTHR45818">
    <property type="entry name" value="PROTEIN VAV"/>
    <property type="match status" value="1"/>
</dbReference>
<comment type="caution">
    <text evidence="2">The sequence shown here is derived from an EMBL/GenBank/DDBJ whole genome shotgun (WGS) entry which is preliminary data.</text>
</comment>
<name>A0A8J4XVW4_CHIOP</name>
<dbReference type="GO" id="GO:0016477">
    <property type="term" value="P:cell migration"/>
    <property type="evidence" value="ECO:0007669"/>
    <property type="project" value="TreeGrafter"/>
</dbReference>
<dbReference type="OrthoDB" id="5340910at2759"/>
<dbReference type="Gene3D" id="1.10.418.10">
    <property type="entry name" value="Calponin-like domain"/>
    <property type="match status" value="1"/>
</dbReference>
<dbReference type="EMBL" id="JACEEZ010020382">
    <property type="protein sequence ID" value="KAG0714613.1"/>
    <property type="molecule type" value="Genomic_DNA"/>
</dbReference>
<accession>A0A8J4XVW4</accession>
<dbReference type="PANTHER" id="PTHR45818:SF3">
    <property type="entry name" value="PROTEIN VAV"/>
    <property type="match status" value="1"/>
</dbReference>
<feature type="region of interest" description="Disordered" evidence="1">
    <location>
        <begin position="124"/>
        <end position="145"/>
    </location>
</feature>
<keyword evidence="3" id="KW-1185">Reference proteome</keyword>
<sequence>MSSDSAAGSGPRAGGCRPLPYMIFLCLKNIGIFLLTVEQTFGLPKEDLFEPQMLFESRDFKKVLQTLSKLSNCPQAQRPHVVGFPEERCQNGGDDNEIYETLYRDIAKASRRLDNWEPCTVASHGHERLGGSSEPVPQSPLPRSVDSSDEAAYVSLCYVTLKAKEVLDTPTLHVLLSECGSRYLCFALTCSGPGGDGLSPSDRSQEAADDYTIYAELKLGSDYRNKNIIIPRPEAPEASRKRDLCLQELVETEHNY</sequence>
<evidence type="ECO:0000256" key="1">
    <source>
        <dbReference type="SAM" id="MobiDB-lite"/>
    </source>
</evidence>
<dbReference type="SUPFAM" id="SSF47576">
    <property type="entry name" value="Calponin-homology domain, CH-domain"/>
    <property type="match status" value="1"/>
</dbReference>
<dbReference type="GO" id="GO:0005085">
    <property type="term" value="F:guanyl-nucleotide exchange factor activity"/>
    <property type="evidence" value="ECO:0007669"/>
    <property type="project" value="TreeGrafter"/>
</dbReference>
<proteinExistence type="predicted"/>
<evidence type="ECO:0000313" key="2">
    <source>
        <dbReference type="EMBL" id="KAG0714613.1"/>
    </source>
</evidence>
<protein>
    <submittedName>
        <fullName evidence="2">Protein vav</fullName>
    </submittedName>
</protein>
<dbReference type="Proteomes" id="UP000770661">
    <property type="component" value="Unassembled WGS sequence"/>
</dbReference>
<gene>
    <name evidence="2" type="primary">Vav</name>
    <name evidence="2" type="ORF">GWK47_013766</name>
</gene>
<dbReference type="AlphaFoldDB" id="A0A8J4XVW4"/>
<dbReference type="InterPro" id="IPR036872">
    <property type="entry name" value="CH_dom_sf"/>
</dbReference>